<reference evidence="7" key="1">
    <citation type="submission" date="2022-11" db="EMBL/GenBank/DDBJ databases">
        <authorList>
            <person name="Hyden B.L."/>
            <person name="Feng K."/>
            <person name="Yates T."/>
            <person name="Jawdy S."/>
            <person name="Smart L.B."/>
            <person name="Muchero W."/>
        </authorList>
    </citation>
    <scope>NUCLEOTIDE SEQUENCE</scope>
    <source>
        <tissue evidence="7">Shoot tip</tissue>
    </source>
</reference>
<gene>
    <name evidence="7" type="ORF">OIU85_027424</name>
</gene>
<dbReference type="PROSITE" id="PS50888">
    <property type="entry name" value="BHLH"/>
    <property type="match status" value="1"/>
</dbReference>
<sequence length="185" mass="21183">MEQNLSSSRTDRKLMERNRRNQMKALYSQLNSLVPRESSREPALSVPDQLDEAASYIKRLQASLEKMKEKRDRLMGMERANYISKNSSRGTVTGSRSPRIEVREMGSTLEVVLMNGSDNLFMFNEIIRALHEEGAEIINASLSAVEDTVFHTVHSKVRDSAHRMNTAARISQRLKMFVEDDDSEF</sequence>
<comment type="caution">
    <text evidence="7">The sequence shown here is derived from an EMBL/GenBank/DDBJ whole genome shotgun (WGS) entry which is preliminary data.</text>
</comment>
<protein>
    <submittedName>
        <fullName evidence="7">ACHAETE-SCUTE TRANSCRIPTION FACTOR-RELATED</fullName>
    </submittedName>
</protein>
<dbReference type="SUPFAM" id="SSF47459">
    <property type="entry name" value="HLH, helix-loop-helix DNA-binding domain"/>
    <property type="match status" value="1"/>
</dbReference>
<dbReference type="GO" id="GO:0000977">
    <property type="term" value="F:RNA polymerase II transcription regulatory region sequence-specific DNA binding"/>
    <property type="evidence" value="ECO:0007669"/>
    <property type="project" value="TreeGrafter"/>
</dbReference>
<dbReference type="SMART" id="SM00353">
    <property type="entry name" value="HLH"/>
    <property type="match status" value="1"/>
</dbReference>
<comment type="subcellular location">
    <subcellularLocation>
        <location evidence="1">Nucleus</location>
    </subcellularLocation>
</comment>
<keyword evidence="2" id="KW-0805">Transcription regulation</keyword>
<feature type="domain" description="BHLH" evidence="6">
    <location>
        <begin position="7"/>
        <end position="60"/>
    </location>
</feature>
<dbReference type="GO" id="GO:0046983">
    <property type="term" value="F:protein dimerization activity"/>
    <property type="evidence" value="ECO:0007669"/>
    <property type="project" value="InterPro"/>
</dbReference>
<evidence type="ECO:0000256" key="1">
    <source>
        <dbReference type="ARBA" id="ARBA00004123"/>
    </source>
</evidence>
<evidence type="ECO:0000256" key="4">
    <source>
        <dbReference type="ARBA" id="ARBA00023242"/>
    </source>
</evidence>
<evidence type="ECO:0000313" key="8">
    <source>
        <dbReference type="Proteomes" id="UP001151529"/>
    </source>
</evidence>
<dbReference type="EMBL" id="JAPFFL010000008">
    <property type="protein sequence ID" value="KAJ6707070.1"/>
    <property type="molecule type" value="Genomic_DNA"/>
</dbReference>
<dbReference type="PANTHER" id="PTHR13935:SF90">
    <property type="entry name" value="TRANSCRIPTION FACTOR BHLH162"/>
    <property type="match status" value="1"/>
</dbReference>
<feature type="coiled-coil region" evidence="5">
    <location>
        <begin position="50"/>
        <end position="80"/>
    </location>
</feature>
<evidence type="ECO:0000259" key="6">
    <source>
        <dbReference type="PROSITE" id="PS50888"/>
    </source>
</evidence>
<reference evidence="7" key="2">
    <citation type="journal article" date="2023" name="Int. J. Mol. Sci.">
        <title>De Novo Assembly and Annotation of 11 Diverse Shrub Willow (Salix) Genomes Reveals Novel Gene Organization in Sex-Linked Regions.</title>
        <authorList>
            <person name="Hyden B."/>
            <person name="Feng K."/>
            <person name="Yates T.B."/>
            <person name="Jawdy S."/>
            <person name="Cereghino C."/>
            <person name="Smart L.B."/>
            <person name="Muchero W."/>
        </authorList>
    </citation>
    <scope>NUCLEOTIDE SEQUENCE [LARGE SCALE GENOMIC DNA]</scope>
    <source>
        <tissue evidence="7">Shoot tip</tissue>
    </source>
</reference>
<dbReference type="InterPro" id="IPR036638">
    <property type="entry name" value="HLH_DNA-bd_sf"/>
</dbReference>
<evidence type="ECO:0000256" key="5">
    <source>
        <dbReference type="SAM" id="Coils"/>
    </source>
</evidence>
<keyword evidence="4" id="KW-0539">Nucleus</keyword>
<proteinExistence type="predicted"/>
<keyword evidence="8" id="KW-1185">Reference proteome</keyword>
<dbReference type="AlphaFoldDB" id="A0A9Q0TB07"/>
<organism evidence="7 8">
    <name type="scientific">Salix viminalis</name>
    <name type="common">Common osier</name>
    <name type="synonym">Basket willow</name>
    <dbReference type="NCBI Taxonomy" id="40686"/>
    <lineage>
        <taxon>Eukaryota</taxon>
        <taxon>Viridiplantae</taxon>
        <taxon>Streptophyta</taxon>
        <taxon>Embryophyta</taxon>
        <taxon>Tracheophyta</taxon>
        <taxon>Spermatophyta</taxon>
        <taxon>Magnoliopsida</taxon>
        <taxon>eudicotyledons</taxon>
        <taxon>Gunneridae</taxon>
        <taxon>Pentapetalae</taxon>
        <taxon>rosids</taxon>
        <taxon>fabids</taxon>
        <taxon>Malpighiales</taxon>
        <taxon>Salicaceae</taxon>
        <taxon>Saliceae</taxon>
        <taxon>Salix</taxon>
    </lineage>
</organism>
<evidence type="ECO:0000256" key="2">
    <source>
        <dbReference type="ARBA" id="ARBA00023015"/>
    </source>
</evidence>
<dbReference type="InterPro" id="IPR015660">
    <property type="entry name" value="MASH1/Ascl1a-like"/>
</dbReference>
<dbReference type="Pfam" id="PF00010">
    <property type="entry name" value="HLH"/>
    <property type="match status" value="1"/>
</dbReference>
<keyword evidence="5" id="KW-0175">Coiled coil</keyword>
<name>A0A9Q0TB07_SALVM</name>
<dbReference type="Gene3D" id="4.10.280.10">
    <property type="entry name" value="Helix-loop-helix DNA-binding domain"/>
    <property type="match status" value="1"/>
</dbReference>
<accession>A0A9Q0TB07</accession>
<keyword evidence="3" id="KW-0804">Transcription</keyword>
<evidence type="ECO:0000313" key="7">
    <source>
        <dbReference type="EMBL" id="KAJ6707070.1"/>
    </source>
</evidence>
<dbReference type="GO" id="GO:0090575">
    <property type="term" value="C:RNA polymerase II transcription regulator complex"/>
    <property type="evidence" value="ECO:0007669"/>
    <property type="project" value="TreeGrafter"/>
</dbReference>
<dbReference type="InterPro" id="IPR011598">
    <property type="entry name" value="bHLH_dom"/>
</dbReference>
<dbReference type="GO" id="GO:0000981">
    <property type="term" value="F:DNA-binding transcription factor activity, RNA polymerase II-specific"/>
    <property type="evidence" value="ECO:0007669"/>
    <property type="project" value="TreeGrafter"/>
</dbReference>
<dbReference type="PANTHER" id="PTHR13935">
    <property type="entry name" value="ACHAETE-SCUTE TRANSCRIPTION FACTOR-RELATED"/>
    <property type="match status" value="1"/>
</dbReference>
<dbReference type="Proteomes" id="UP001151529">
    <property type="component" value="Chromosome 4"/>
</dbReference>
<dbReference type="OrthoDB" id="752507at2759"/>
<evidence type="ECO:0000256" key="3">
    <source>
        <dbReference type="ARBA" id="ARBA00023163"/>
    </source>
</evidence>